<proteinExistence type="predicted"/>
<reference evidence="12" key="2">
    <citation type="journal article" date="2014" name="Nat. Commun.">
        <title>The cavefish genome reveals candidate genes for eye loss.</title>
        <authorList>
            <person name="McGaugh S.E."/>
            <person name="Gross J.B."/>
            <person name="Aken B."/>
            <person name="Blin M."/>
            <person name="Borowsky R."/>
            <person name="Chalopin D."/>
            <person name="Hinaux H."/>
            <person name="Jeffery W.R."/>
            <person name="Keene A."/>
            <person name="Ma L."/>
            <person name="Minx P."/>
            <person name="Murphy D."/>
            <person name="O'Quin K.E."/>
            <person name="Retaux S."/>
            <person name="Rohner N."/>
            <person name="Searle S.M."/>
            <person name="Stahl B.A."/>
            <person name="Tabin C."/>
            <person name="Volff J.N."/>
            <person name="Yoshizawa M."/>
            <person name="Warren W.C."/>
        </authorList>
    </citation>
    <scope>NUCLEOTIDE SEQUENCE [LARGE SCALE GENOMIC DNA]</scope>
    <source>
        <strain evidence="12">female</strain>
    </source>
</reference>
<dbReference type="GO" id="GO:0030098">
    <property type="term" value="P:lymphocyte differentiation"/>
    <property type="evidence" value="ECO:0007669"/>
    <property type="project" value="Ensembl"/>
</dbReference>
<feature type="region of interest" description="Disordered" evidence="7">
    <location>
        <begin position="341"/>
        <end position="361"/>
    </location>
</feature>
<dbReference type="GO" id="GO:0035166">
    <property type="term" value="P:post-embryonic hemopoiesis"/>
    <property type="evidence" value="ECO:0007669"/>
    <property type="project" value="Ensembl"/>
</dbReference>
<dbReference type="GeneTree" id="ENSGT00940000164309"/>
<keyword evidence="3 9" id="KW-0732">Signal</keyword>
<evidence type="ECO:0000259" key="10">
    <source>
        <dbReference type="Pfam" id="PF21604"/>
    </source>
</evidence>
<evidence type="ECO:0000256" key="3">
    <source>
        <dbReference type="ARBA" id="ARBA00022729"/>
    </source>
</evidence>
<dbReference type="Gene3D" id="2.60.40.10">
    <property type="entry name" value="Immunoglobulins"/>
    <property type="match status" value="2"/>
</dbReference>
<evidence type="ECO:0000256" key="8">
    <source>
        <dbReference type="SAM" id="Phobius"/>
    </source>
</evidence>
<protein>
    <submittedName>
        <fullName evidence="11">Interleukin 2 receptor, gamma a</fullName>
    </submittedName>
</protein>
<dbReference type="InParanoid" id="A0A3B1J122"/>
<reference evidence="11" key="3">
    <citation type="submission" date="2025-08" db="UniProtKB">
        <authorList>
            <consortium name="Ensembl"/>
        </authorList>
    </citation>
    <scope>IDENTIFICATION</scope>
</reference>
<feature type="transmembrane region" description="Helical" evidence="8">
    <location>
        <begin position="227"/>
        <end position="249"/>
    </location>
</feature>
<dbReference type="Bgee" id="ENSAMXG00000036309">
    <property type="expression patterns" value="Expressed in pharyngeal gill and 13 other cell types or tissues"/>
</dbReference>
<reference evidence="12" key="1">
    <citation type="submission" date="2013-03" db="EMBL/GenBank/DDBJ databases">
        <authorList>
            <person name="Jeffery W."/>
            <person name="Warren W."/>
            <person name="Wilson R.K."/>
        </authorList>
    </citation>
    <scope>NUCLEOTIDE SEQUENCE</scope>
    <source>
        <strain evidence="12">female</strain>
    </source>
</reference>
<keyword evidence="4 8" id="KW-1133">Transmembrane helix</keyword>
<dbReference type="InterPro" id="IPR013783">
    <property type="entry name" value="Ig-like_fold"/>
</dbReference>
<feature type="domain" description="Cytokine receptor-like factor 2-like D1" evidence="10">
    <location>
        <begin position="29"/>
        <end position="79"/>
    </location>
</feature>
<evidence type="ECO:0000256" key="9">
    <source>
        <dbReference type="SAM" id="SignalP"/>
    </source>
</evidence>
<evidence type="ECO:0000256" key="1">
    <source>
        <dbReference type="ARBA" id="ARBA00004167"/>
    </source>
</evidence>
<dbReference type="FunCoup" id="A0A3B1J122">
    <property type="interactions" value="1402"/>
</dbReference>
<feature type="chain" id="PRO_5017196551" evidence="9">
    <location>
        <begin position="19"/>
        <end position="361"/>
    </location>
</feature>
<dbReference type="STRING" id="7994.ENSAMXP00000035064"/>
<dbReference type="InterPro" id="IPR048651">
    <property type="entry name" value="CRLF2-like_D1"/>
</dbReference>
<evidence type="ECO:0000256" key="6">
    <source>
        <dbReference type="ARBA" id="ARBA00023170"/>
    </source>
</evidence>
<dbReference type="SUPFAM" id="SSF49265">
    <property type="entry name" value="Fibronectin type III"/>
    <property type="match status" value="2"/>
</dbReference>
<evidence type="ECO:0000313" key="12">
    <source>
        <dbReference type="Proteomes" id="UP000018467"/>
    </source>
</evidence>
<organism evidence="11 12">
    <name type="scientific">Astyanax mexicanus</name>
    <name type="common">Blind cave fish</name>
    <name type="synonym">Astyanax fasciatus mexicanus</name>
    <dbReference type="NCBI Taxonomy" id="7994"/>
    <lineage>
        <taxon>Eukaryota</taxon>
        <taxon>Metazoa</taxon>
        <taxon>Chordata</taxon>
        <taxon>Craniata</taxon>
        <taxon>Vertebrata</taxon>
        <taxon>Euteleostomi</taxon>
        <taxon>Actinopterygii</taxon>
        <taxon>Neopterygii</taxon>
        <taxon>Teleostei</taxon>
        <taxon>Ostariophysi</taxon>
        <taxon>Characiformes</taxon>
        <taxon>Characoidei</taxon>
        <taxon>Acestrorhamphidae</taxon>
        <taxon>Acestrorhamphinae</taxon>
        <taxon>Astyanax</taxon>
    </lineage>
</organism>
<dbReference type="PANTHER" id="PTHR23037:SF47">
    <property type="entry name" value="INTERLEUKIN 2 RECEPTOR SUBUNIT GAMMA"/>
    <property type="match status" value="1"/>
</dbReference>
<keyword evidence="2 8" id="KW-0812">Transmembrane</keyword>
<evidence type="ECO:0000256" key="5">
    <source>
        <dbReference type="ARBA" id="ARBA00023136"/>
    </source>
</evidence>
<dbReference type="PANTHER" id="PTHR23037">
    <property type="entry name" value="CYTOKINE RECEPTOR"/>
    <property type="match status" value="1"/>
</dbReference>
<dbReference type="InterPro" id="IPR036116">
    <property type="entry name" value="FN3_sf"/>
</dbReference>
<keyword evidence="5 8" id="KW-0472">Membrane</keyword>
<feature type="signal peptide" evidence="9">
    <location>
        <begin position="1"/>
        <end position="18"/>
    </location>
</feature>
<dbReference type="Proteomes" id="UP000018467">
    <property type="component" value="Unassembled WGS sequence"/>
</dbReference>
<comment type="subcellular location">
    <subcellularLocation>
        <location evidence="1">Membrane</location>
        <topology evidence="1">Single-pass membrane protein</topology>
    </subcellularLocation>
</comment>
<sequence length="361" mass="40790">MTLLLIFVLFWTCSGSASEHNTSVKCMIIDLEYVNCTWGEDSIPQESYTFKSSFHSNRIALKECSAYLKVNGVNVGCVFSYKEKEAERFRTLFTELYTVNGDLVKKDEHSLINEVKLNPAFNLTVEMKNPELWLYWNISSRAKPHCVESEVQYSLDDKDCRSQGINSGRNSFNVPFPNTRSVYQFQVRIRMSKNCGLSEMWSDWSKPVCWKSLRNDTDNEPRSSSSVTLMVLYTVGAVVILLTLSCLLIHSERLRVILVPVVPNAGKNFAELIENYGGNVEKWINISKELQDGFKPNFTERTCPVREYQQVPQSSSSSESSLSGLTDVSIDYQPMHSYSSASTVSATTSTTQPTPTTPSML</sequence>
<accession>A0A3B1J122</accession>
<evidence type="ECO:0000256" key="2">
    <source>
        <dbReference type="ARBA" id="ARBA00022692"/>
    </source>
</evidence>
<dbReference type="GO" id="GO:0004896">
    <property type="term" value="F:cytokine receptor activity"/>
    <property type="evidence" value="ECO:0007669"/>
    <property type="project" value="TreeGrafter"/>
</dbReference>
<evidence type="ECO:0000256" key="4">
    <source>
        <dbReference type="ARBA" id="ARBA00022989"/>
    </source>
</evidence>
<keyword evidence="6" id="KW-0675">Receptor</keyword>
<keyword evidence="12" id="KW-1185">Reference proteome</keyword>
<dbReference type="GO" id="GO:0009897">
    <property type="term" value="C:external side of plasma membrane"/>
    <property type="evidence" value="ECO:0007669"/>
    <property type="project" value="TreeGrafter"/>
</dbReference>
<evidence type="ECO:0000313" key="11">
    <source>
        <dbReference type="Ensembl" id="ENSAMXP00000035064.1"/>
    </source>
</evidence>
<dbReference type="Ensembl" id="ENSAMXT00000033147.1">
    <property type="protein sequence ID" value="ENSAMXP00000035064.1"/>
    <property type="gene ID" value="ENSAMXG00000036309.1"/>
</dbReference>
<dbReference type="AlphaFoldDB" id="A0A3B1J122"/>
<name>A0A3B1J122_ASTMX</name>
<reference evidence="11" key="4">
    <citation type="submission" date="2025-09" db="UniProtKB">
        <authorList>
            <consortium name="Ensembl"/>
        </authorList>
    </citation>
    <scope>IDENTIFICATION</scope>
</reference>
<evidence type="ECO:0000256" key="7">
    <source>
        <dbReference type="SAM" id="MobiDB-lite"/>
    </source>
</evidence>
<dbReference type="Pfam" id="PF21604">
    <property type="entry name" value="CRLF2_D1"/>
    <property type="match status" value="1"/>
</dbReference>